<proteinExistence type="predicted"/>
<dbReference type="EMBL" id="JAERPS020000001">
    <property type="protein sequence ID" value="MBZ9610773.1"/>
    <property type="molecule type" value="Genomic_DNA"/>
</dbReference>
<dbReference type="Proteomes" id="UP000663814">
    <property type="component" value="Unassembled WGS sequence"/>
</dbReference>
<reference evidence="1 2" key="1">
    <citation type="submission" date="2020-12" db="EMBL/GenBank/DDBJ databases">
        <authorList>
            <person name="Ruan W."/>
            <person name="Khan S.A."/>
            <person name="Jeon C.O."/>
        </authorList>
    </citation>
    <scope>NUCLEOTIDE SEQUENCE [LARGE SCALE GENOMIC DNA]</scope>
    <source>
        <strain evidence="1 2">MA-13</strain>
    </source>
</reference>
<accession>A0ABS7X5F1</accession>
<keyword evidence="2" id="KW-1185">Reference proteome</keyword>
<name>A0ABS7X5F1_9GAMM</name>
<comment type="caution">
    <text evidence="1">The sequence shown here is derived from an EMBL/GenBank/DDBJ whole genome shotgun (WGS) entry which is preliminary data.</text>
</comment>
<organism evidence="1 2">
    <name type="scientific">Rheinheimera maricola</name>
    <dbReference type="NCBI Taxonomy" id="2793282"/>
    <lineage>
        <taxon>Bacteria</taxon>
        <taxon>Pseudomonadati</taxon>
        <taxon>Pseudomonadota</taxon>
        <taxon>Gammaproteobacteria</taxon>
        <taxon>Chromatiales</taxon>
        <taxon>Chromatiaceae</taxon>
        <taxon>Rheinheimera</taxon>
    </lineage>
</organism>
<evidence type="ECO:0000313" key="2">
    <source>
        <dbReference type="Proteomes" id="UP000663814"/>
    </source>
</evidence>
<dbReference type="RefSeq" id="WP_205310644.1">
    <property type="nucleotide sequence ID" value="NZ_JAERPS020000001.1"/>
</dbReference>
<evidence type="ECO:0000313" key="1">
    <source>
        <dbReference type="EMBL" id="MBZ9610773.1"/>
    </source>
</evidence>
<protein>
    <submittedName>
        <fullName evidence="1">Uncharacterized protein</fullName>
    </submittedName>
</protein>
<gene>
    <name evidence="1" type="ORF">I4W93_004125</name>
</gene>
<sequence>MSAAAAIDQISLVDGEYDNDLLLKIASESPTFAHMVRSSLEYLDSSGDNHLPTWLGSWVEDRPKTQVQLVVTQHPDFTIDED</sequence>
<reference evidence="1 2" key="2">
    <citation type="submission" date="2021-08" db="EMBL/GenBank/DDBJ databases">
        <title>Rheinheimera aquimaris sp. nov., isolated from seawater of the East Sea in Korea.</title>
        <authorList>
            <person name="Kim K.H."/>
            <person name="Wenting R."/>
            <person name="Kim K.R."/>
            <person name="Jeon C.O."/>
        </authorList>
    </citation>
    <scope>NUCLEOTIDE SEQUENCE [LARGE SCALE GENOMIC DNA]</scope>
    <source>
        <strain evidence="1 2">MA-13</strain>
    </source>
</reference>